<dbReference type="Proteomes" id="UP000018143">
    <property type="component" value="Unassembled WGS sequence"/>
</dbReference>
<proteinExistence type="predicted"/>
<organism evidence="1 2">
    <name type="scientific">Helicobacter fennelliae MRY12-0050</name>
    <dbReference type="NCBI Taxonomy" id="1325130"/>
    <lineage>
        <taxon>Bacteria</taxon>
        <taxon>Pseudomonadati</taxon>
        <taxon>Campylobacterota</taxon>
        <taxon>Epsilonproteobacteria</taxon>
        <taxon>Campylobacterales</taxon>
        <taxon>Helicobacteraceae</taxon>
        <taxon>Helicobacter</taxon>
    </lineage>
</organism>
<dbReference type="EMBL" id="BASD01000004">
    <property type="protein sequence ID" value="GAD18236.1"/>
    <property type="molecule type" value="Genomic_DNA"/>
</dbReference>
<evidence type="ECO:0000313" key="2">
    <source>
        <dbReference type="Proteomes" id="UP000018143"/>
    </source>
</evidence>
<reference evidence="1 2" key="1">
    <citation type="journal article" date="2013" name="Genome Announc.">
        <title>Draft Genome Sequence of Helicobacter fennelliae Strain MRY12-0050, Isolated from a Bacteremia Patient.</title>
        <authorList>
            <person name="Rimbara E."/>
            <person name="Matsui M."/>
            <person name="Mori S."/>
            <person name="Suzuki S."/>
            <person name="Suzuki M."/>
            <person name="Kim H."/>
            <person name="Sekizuka T."/>
            <person name="Kuroda M."/>
            <person name="Shibayama K."/>
        </authorList>
    </citation>
    <scope>NUCLEOTIDE SEQUENCE [LARGE SCALE GENOMIC DNA]</scope>
    <source>
        <strain evidence="1 2">MRY12-0050</strain>
    </source>
</reference>
<evidence type="ECO:0000313" key="1">
    <source>
        <dbReference type="EMBL" id="GAD18236.1"/>
    </source>
</evidence>
<keyword evidence="2" id="KW-1185">Reference proteome</keyword>
<gene>
    <name evidence="1" type="ORF">HFN_1834</name>
</gene>
<name>T1CZ51_9HELI</name>
<comment type="caution">
    <text evidence="1">The sequence shown here is derived from an EMBL/GenBank/DDBJ whole genome shotgun (WGS) entry which is preliminary data.</text>
</comment>
<dbReference type="AlphaFoldDB" id="T1CZ51"/>
<sequence>MDCYAKFSILLAMSGRVCHCEVRSNKAKENLKFIFCIATQFYNCSQ</sequence>
<protein>
    <submittedName>
        <fullName evidence="1">Uncharacterized protein</fullName>
    </submittedName>
</protein>
<accession>T1CZ51</accession>